<feature type="domain" description="DUF7705" evidence="2">
    <location>
        <begin position="620"/>
        <end position="1081"/>
    </location>
</feature>
<reference evidence="3 4" key="1">
    <citation type="submission" date="2020-09" db="EMBL/GenBank/DDBJ databases">
        <title>De no assembly of potato wild relative species, Solanum commersonii.</title>
        <authorList>
            <person name="Cho K."/>
        </authorList>
    </citation>
    <scope>NUCLEOTIDE SEQUENCE [LARGE SCALE GENOMIC DNA]</scope>
    <source>
        <strain evidence="3">LZ3.2</strain>
        <tissue evidence="3">Leaf</tissue>
    </source>
</reference>
<keyword evidence="1" id="KW-1133">Transmembrane helix</keyword>
<dbReference type="PANTHER" id="PTHR33916">
    <property type="entry name" value="EXPANSIN-LIKE EG45 DOMAIN-CONTAINING PROTEIN"/>
    <property type="match status" value="1"/>
</dbReference>
<evidence type="ECO:0000259" key="2">
    <source>
        <dbReference type="Pfam" id="PF24804"/>
    </source>
</evidence>
<keyword evidence="1" id="KW-0812">Transmembrane</keyword>
<feature type="domain" description="DUF7705" evidence="2">
    <location>
        <begin position="38"/>
        <end position="492"/>
    </location>
</feature>
<accession>A0A9J6ACQ8</accession>
<dbReference type="AlphaFoldDB" id="A0A9J6ACQ8"/>
<evidence type="ECO:0000256" key="1">
    <source>
        <dbReference type="SAM" id="Phobius"/>
    </source>
</evidence>
<dbReference type="Proteomes" id="UP000824120">
    <property type="component" value="Chromosome 2"/>
</dbReference>
<organism evidence="3 4">
    <name type="scientific">Solanum commersonii</name>
    <name type="common">Commerson's wild potato</name>
    <name type="synonym">Commerson's nightshade</name>
    <dbReference type="NCBI Taxonomy" id="4109"/>
    <lineage>
        <taxon>Eukaryota</taxon>
        <taxon>Viridiplantae</taxon>
        <taxon>Streptophyta</taxon>
        <taxon>Embryophyta</taxon>
        <taxon>Tracheophyta</taxon>
        <taxon>Spermatophyta</taxon>
        <taxon>Magnoliopsida</taxon>
        <taxon>eudicotyledons</taxon>
        <taxon>Gunneridae</taxon>
        <taxon>Pentapetalae</taxon>
        <taxon>asterids</taxon>
        <taxon>lamiids</taxon>
        <taxon>Solanales</taxon>
        <taxon>Solanaceae</taxon>
        <taxon>Solanoideae</taxon>
        <taxon>Solaneae</taxon>
        <taxon>Solanum</taxon>
    </lineage>
</organism>
<dbReference type="EMBL" id="JACXVP010000002">
    <property type="protein sequence ID" value="KAG5622320.1"/>
    <property type="molecule type" value="Genomic_DNA"/>
</dbReference>
<keyword evidence="4" id="KW-1185">Reference proteome</keyword>
<comment type="caution">
    <text evidence="3">The sequence shown here is derived from an EMBL/GenBank/DDBJ whole genome shotgun (WGS) entry which is preliminary data.</text>
</comment>
<proteinExistence type="predicted"/>
<protein>
    <recommendedName>
        <fullName evidence="2">DUF7705 domain-containing protein</fullName>
    </recommendedName>
</protein>
<dbReference type="Pfam" id="PF24804">
    <property type="entry name" value="DUF7705"/>
    <property type="match status" value="2"/>
</dbReference>
<evidence type="ECO:0000313" key="3">
    <source>
        <dbReference type="EMBL" id="KAG5622320.1"/>
    </source>
</evidence>
<name>A0A9J6ACQ8_SOLCO</name>
<keyword evidence="1" id="KW-0472">Membrane</keyword>
<dbReference type="InterPro" id="IPR056122">
    <property type="entry name" value="DUF7705"/>
</dbReference>
<gene>
    <name evidence="3" type="ORF">H5410_007538</name>
</gene>
<sequence>MAQFKISFSWFNLLSLLLINVYVCGVFSLSLYGNDEYISAVGDSGMRRDGLRVAIEAWNQCNEVGEEAPKMGSPRAADCFDVQNKGSSQQQQNPNMLLHKVTEEDNKLGIGKSFPGLTKPALNNIDLYAAEKELYLGSKCQVDDKPNPWQFWMIMLKSGNMDTHAGKCPKNGHKVGPFDPPSEFPCFGKGCMNQPLIYHNYTTLQGTTLKGSFYGTWDLNAGSSRDSANMNTSFYSVTWQKELGKGSWIFHHVIRTSTKYPWLMLYLRSDATSGFSGGYHYQTRGMSKIIPESPNFKVRFTLNVIQGGGPHSQFYLMDMGSCWKNNGKPCDGNVTSDVTRYSEMILNLETPSWCKPDDPKLCPPYHTFPNGTKVHRTDKSRYPYEAYHLHCTPGNGEHVEQPSGPCDPYSNPQPQEILQILPHPVWSEYGYPTKKGQGWIGDPTTWELDVGRLSQSLYFYQDPGTAPAKRKWSSIDLGTEIFRDANQVAEWTNKCQRFRKICSYKCEYGNPWFRAGKKHWLKNIESRIQLSKEIEQSPTRLRNAYLGSEGIEGNKLIAVSATLLIATIDKLLTRHDRENLKQGQNGTGQVVDFELKLIGITAYLSCKIMARGLDGNDQYISAVGDPGMRRDGLRVAIEAWNQCNEVGEEAPKMGSPRAADCFDVQNKGSSQQQQNPNRLLHKVTEEDNKLGIGKSFPGLTKPALHNVDLYAAEKELYLGSKCQVDDKPNPWQFWMISLKSGNMDTHAGKCPKNGHKVGPFDPPSEFPCFGKGCMNQPLIYHNYTTLQGTTLRGGFHGTWDLNAGSSQDSANMNTSLYSIRWQKELGKSWIFSYVLRTSTKYPWLMLYLRSDATSGFSGGYHYQTRGMSKIIPESPNFKVRFRLNVLQGGGPKSQFYLMDIGSCWKNNGKPCDGDVTSDVTRYSEMILNPETPSWCNPDDFKLCPPYHTFPNGTKVHRTDNSRYPYEAYHMYCTPGNGEHVEQPSVPCDPYSNPQPQEILQILPHPVWGEYGYPTKKGQGWIADPTTWELDVGRMSQSLHFYQDPGTAPARRKWSSIGLGTEIFRDANRVAEWTVGDFDILVPKN</sequence>
<feature type="transmembrane region" description="Helical" evidence="1">
    <location>
        <begin position="12"/>
        <end position="32"/>
    </location>
</feature>
<dbReference type="OrthoDB" id="1901892at2759"/>
<evidence type="ECO:0000313" key="4">
    <source>
        <dbReference type="Proteomes" id="UP000824120"/>
    </source>
</evidence>
<dbReference type="PANTHER" id="PTHR33916:SF12">
    <property type="entry name" value="NEPROSIN DOMAIN-CONTAINING PROTEIN"/>
    <property type="match status" value="1"/>
</dbReference>